<proteinExistence type="predicted"/>
<dbReference type="PATRIC" id="fig|1230458.4.peg.3289"/>
<dbReference type="Pfam" id="PF13508">
    <property type="entry name" value="Acetyltransf_7"/>
    <property type="match status" value="1"/>
</dbReference>
<name>L9ZS56_9EURY</name>
<gene>
    <name evidence="2" type="ORF">C484_16219</name>
</gene>
<evidence type="ECO:0000313" key="3">
    <source>
        <dbReference type="Proteomes" id="UP000011648"/>
    </source>
</evidence>
<feature type="domain" description="N-acetyltransferase" evidence="1">
    <location>
        <begin position="43"/>
        <end position="185"/>
    </location>
</feature>
<dbReference type="AlphaFoldDB" id="L9ZS56"/>
<keyword evidence="3" id="KW-1185">Reference proteome</keyword>
<comment type="caution">
    <text evidence="2">The sequence shown here is derived from an EMBL/GenBank/DDBJ whole genome shotgun (WGS) entry which is preliminary data.</text>
</comment>
<dbReference type="CDD" id="cd04301">
    <property type="entry name" value="NAT_SF"/>
    <property type="match status" value="1"/>
</dbReference>
<dbReference type="GO" id="GO:0016747">
    <property type="term" value="F:acyltransferase activity, transferring groups other than amino-acyl groups"/>
    <property type="evidence" value="ECO:0007669"/>
    <property type="project" value="InterPro"/>
</dbReference>
<dbReference type="STRING" id="1230458.C484_16219"/>
<dbReference type="InterPro" id="IPR000182">
    <property type="entry name" value="GNAT_dom"/>
</dbReference>
<dbReference type="Proteomes" id="UP000011648">
    <property type="component" value="Unassembled WGS sequence"/>
</dbReference>
<dbReference type="SUPFAM" id="SSF55729">
    <property type="entry name" value="Acyl-CoA N-acyltransferases (Nat)"/>
    <property type="match status" value="1"/>
</dbReference>
<dbReference type="InterPro" id="IPR016181">
    <property type="entry name" value="Acyl_CoA_acyltransferase"/>
</dbReference>
<evidence type="ECO:0000313" key="2">
    <source>
        <dbReference type="EMBL" id="ELY87973.1"/>
    </source>
</evidence>
<dbReference type="PROSITE" id="PS51186">
    <property type="entry name" value="GNAT"/>
    <property type="match status" value="1"/>
</dbReference>
<dbReference type="EMBL" id="AOIL01000052">
    <property type="protein sequence ID" value="ELY87973.1"/>
    <property type="molecule type" value="Genomic_DNA"/>
</dbReference>
<reference evidence="2 3" key="1">
    <citation type="journal article" date="2014" name="PLoS Genet.">
        <title>Phylogenetically driven sequencing of extremely halophilic archaea reveals strategies for static and dynamic osmo-response.</title>
        <authorList>
            <person name="Becker E.A."/>
            <person name="Seitzer P.M."/>
            <person name="Tritt A."/>
            <person name="Larsen D."/>
            <person name="Krusor M."/>
            <person name="Yao A.I."/>
            <person name="Wu D."/>
            <person name="Madern D."/>
            <person name="Eisen J.A."/>
            <person name="Darling A.E."/>
            <person name="Facciotti M.T."/>
        </authorList>
    </citation>
    <scope>NUCLEOTIDE SEQUENCE [LARGE SCALE GENOMIC DNA]</scope>
    <source>
        <strain evidence="2 3">DSM 12281</strain>
    </source>
</reference>
<accession>L9ZS56</accession>
<protein>
    <submittedName>
        <fullName evidence="2">GCN5-related N-acetyltransferase</fullName>
    </submittedName>
</protein>
<keyword evidence="2" id="KW-0808">Transferase</keyword>
<evidence type="ECO:0000259" key="1">
    <source>
        <dbReference type="PROSITE" id="PS51186"/>
    </source>
</evidence>
<sequence length="189" mass="21684">MFYHTTILNYYHDQTREPGQAIEPVRKRRAVDRREPTSYRMRVHVRTAGPDDELDVRRIIDAAMLDPGDVETRIDNGDVLVAGDRHGVDEFTERPETSERERILGAIVLDPHTGERGAHISAVAVRNRHRNRGIGRELVTRALERERRLTARFDADVRPFYEALEFAIEPVDDRRYRGVVARSGDGTGD</sequence>
<dbReference type="Gene3D" id="3.40.630.30">
    <property type="match status" value="1"/>
</dbReference>
<organism evidence="2 3">
    <name type="scientific">Natrialba taiwanensis DSM 12281</name>
    <dbReference type="NCBI Taxonomy" id="1230458"/>
    <lineage>
        <taxon>Archaea</taxon>
        <taxon>Methanobacteriati</taxon>
        <taxon>Methanobacteriota</taxon>
        <taxon>Stenosarchaea group</taxon>
        <taxon>Halobacteria</taxon>
        <taxon>Halobacteriales</taxon>
        <taxon>Natrialbaceae</taxon>
        <taxon>Natrialba</taxon>
    </lineage>
</organism>